<comment type="caution">
    <text evidence="1">The sequence shown here is derived from an EMBL/GenBank/DDBJ whole genome shotgun (WGS) entry which is preliminary data.</text>
</comment>
<dbReference type="RefSeq" id="WP_189057834.1">
    <property type="nucleotide sequence ID" value="NZ_BMMK01000011.1"/>
</dbReference>
<protein>
    <submittedName>
        <fullName evidence="1">Uncharacterized protein</fullName>
    </submittedName>
</protein>
<dbReference type="AlphaFoldDB" id="A0A8J3FU64"/>
<accession>A0A8J3FU64</accession>
<evidence type="ECO:0000313" key="1">
    <source>
        <dbReference type="EMBL" id="GGM55907.1"/>
    </source>
</evidence>
<evidence type="ECO:0000313" key="2">
    <source>
        <dbReference type="Proteomes" id="UP000637578"/>
    </source>
</evidence>
<name>A0A8J3FU64_9PSEU</name>
<reference evidence="1" key="1">
    <citation type="journal article" date="2014" name="Int. J. Syst. Evol. Microbiol.">
        <title>Complete genome sequence of Corynebacterium casei LMG S-19264T (=DSM 44701T), isolated from a smear-ripened cheese.</title>
        <authorList>
            <consortium name="US DOE Joint Genome Institute (JGI-PGF)"/>
            <person name="Walter F."/>
            <person name="Albersmeier A."/>
            <person name="Kalinowski J."/>
            <person name="Ruckert C."/>
        </authorList>
    </citation>
    <scope>NUCLEOTIDE SEQUENCE</scope>
    <source>
        <strain evidence="1">CGMCC 4.5737</strain>
    </source>
</reference>
<reference evidence="1" key="2">
    <citation type="submission" date="2020-09" db="EMBL/GenBank/DDBJ databases">
        <authorList>
            <person name="Sun Q."/>
            <person name="Zhou Y."/>
        </authorList>
    </citation>
    <scope>NUCLEOTIDE SEQUENCE</scope>
    <source>
        <strain evidence="1">CGMCC 4.5737</strain>
    </source>
</reference>
<organism evidence="1 2">
    <name type="scientific">Longimycelium tulufanense</name>
    <dbReference type="NCBI Taxonomy" id="907463"/>
    <lineage>
        <taxon>Bacteria</taxon>
        <taxon>Bacillati</taxon>
        <taxon>Actinomycetota</taxon>
        <taxon>Actinomycetes</taxon>
        <taxon>Pseudonocardiales</taxon>
        <taxon>Pseudonocardiaceae</taxon>
        <taxon>Longimycelium</taxon>
    </lineage>
</organism>
<gene>
    <name evidence="1" type="ORF">GCM10012275_28790</name>
</gene>
<keyword evidence="2" id="KW-1185">Reference proteome</keyword>
<sequence>MLSSIERARRFAVKFNADAPRLMPTDETMADTFRNCTRPPKPEMYDEIRNQVMELRVEHNEYCGCDIYEGAS</sequence>
<dbReference type="EMBL" id="BMMK01000011">
    <property type="protein sequence ID" value="GGM55907.1"/>
    <property type="molecule type" value="Genomic_DNA"/>
</dbReference>
<proteinExistence type="predicted"/>
<dbReference type="Proteomes" id="UP000637578">
    <property type="component" value="Unassembled WGS sequence"/>
</dbReference>